<reference evidence="4" key="2">
    <citation type="journal article" date="2021" name="Front. Microbiol.">
        <title>Comprehensive Comparative Genomics and Phenotyping of Methylobacterium Species.</title>
        <authorList>
            <person name="Alessa O."/>
            <person name="Ogura Y."/>
            <person name="Fujitani Y."/>
            <person name="Takami H."/>
            <person name="Hayashi T."/>
            <person name="Sahin N."/>
            <person name="Tani A."/>
        </authorList>
    </citation>
    <scope>NUCLEOTIDE SEQUENCE</scope>
    <source>
        <strain evidence="4">DSM 22415</strain>
    </source>
</reference>
<sequence>MTCPTVEDRLAGRPLVGVTGCFTVAAACHRMREHDVGALAVLDDRRLVGILSDRDPAVRVIAGHCDPLLTPVREVMTREPTTLPAHAAIPGALRAMSAGGFRHSPVTRGEGGHRDAVPARHPA</sequence>
<feature type="region of interest" description="Disordered" evidence="2">
    <location>
        <begin position="99"/>
        <end position="123"/>
    </location>
</feature>
<protein>
    <submittedName>
        <fullName evidence="5">Hypoxic response protein 1</fullName>
    </submittedName>
</protein>
<dbReference type="AlphaFoldDB" id="A0A564G1F4"/>
<dbReference type="InterPro" id="IPR046342">
    <property type="entry name" value="CBS_dom_sf"/>
</dbReference>
<name>A0A564G1F4_9HYPH</name>
<accession>A0A564G1F4</accession>
<gene>
    <name evidence="5" type="primary">hrp1_2</name>
    <name evidence="4" type="ORF">IFDJLNFL_1487</name>
    <name evidence="5" type="ORF">MTDSW087_03507</name>
</gene>
<dbReference type="EMBL" id="CABFVH010000024">
    <property type="protein sequence ID" value="VUF13800.1"/>
    <property type="molecule type" value="Genomic_DNA"/>
</dbReference>
<dbReference type="SUPFAM" id="SSF54631">
    <property type="entry name" value="CBS-domain pair"/>
    <property type="match status" value="1"/>
</dbReference>
<evidence type="ECO:0000313" key="6">
    <source>
        <dbReference type="Proteomes" id="UP000401717"/>
    </source>
</evidence>
<dbReference type="SMART" id="SM00116">
    <property type="entry name" value="CBS"/>
    <property type="match status" value="1"/>
</dbReference>
<reference evidence="5 6" key="1">
    <citation type="submission" date="2019-06" db="EMBL/GenBank/DDBJ databases">
        <authorList>
            <person name="Rodrigo-Torres L."/>
            <person name="Arahal R. D."/>
            <person name="Lucena T."/>
        </authorList>
    </citation>
    <scope>NUCLEOTIDE SEQUENCE [LARGE SCALE GENOMIC DNA]</scope>
    <source>
        <strain evidence="5 6">SW08-7</strain>
    </source>
</reference>
<dbReference type="Pfam" id="PF00571">
    <property type="entry name" value="CBS"/>
    <property type="match status" value="2"/>
</dbReference>
<feature type="compositionally biased region" description="Basic and acidic residues" evidence="2">
    <location>
        <begin position="110"/>
        <end position="123"/>
    </location>
</feature>
<evidence type="ECO:0000313" key="7">
    <source>
        <dbReference type="Proteomes" id="UP001055303"/>
    </source>
</evidence>
<evidence type="ECO:0000256" key="1">
    <source>
        <dbReference type="ARBA" id="ARBA00022737"/>
    </source>
</evidence>
<evidence type="ECO:0000259" key="3">
    <source>
        <dbReference type="SMART" id="SM00116"/>
    </source>
</evidence>
<reference evidence="4" key="3">
    <citation type="submission" date="2021-08" db="EMBL/GenBank/DDBJ databases">
        <authorList>
            <person name="Tani A."/>
            <person name="Ola A."/>
            <person name="Ogura Y."/>
            <person name="Katsura K."/>
            <person name="Hayashi T."/>
        </authorList>
    </citation>
    <scope>NUCLEOTIDE SEQUENCE</scope>
    <source>
        <strain evidence="4">DSM 22415</strain>
    </source>
</reference>
<dbReference type="Proteomes" id="UP000401717">
    <property type="component" value="Unassembled WGS sequence"/>
</dbReference>
<proteinExistence type="predicted"/>
<dbReference type="Gene3D" id="3.10.580.10">
    <property type="entry name" value="CBS-domain"/>
    <property type="match status" value="1"/>
</dbReference>
<evidence type="ECO:0000256" key="2">
    <source>
        <dbReference type="SAM" id="MobiDB-lite"/>
    </source>
</evidence>
<organism evidence="5 6">
    <name type="scientific">Methylobacterium dankookense</name>
    <dbReference type="NCBI Taxonomy" id="560405"/>
    <lineage>
        <taxon>Bacteria</taxon>
        <taxon>Pseudomonadati</taxon>
        <taxon>Pseudomonadota</taxon>
        <taxon>Alphaproteobacteria</taxon>
        <taxon>Hyphomicrobiales</taxon>
        <taxon>Methylobacteriaceae</taxon>
        <taxon>Methylobacterium</taxon>
    </lineage>
</organism>
<dbReference type="InterPro" id="IPR000644">
    <property type="entry name" value="CBS_dom"/>
</dbReference>
<evidence type="ECO:0000313" key="4">
    <source>
        <dbReference type="EMBL" id="GJD55600.1"/>
    </source>
</evidence>
<dbReference type="RefSeq" id="WP_238178814.1">
    <property type="nucleotide sequence ID" value="NZ_BPQI01000033.1"/>
</dbReference>
<dbReference type="InterPro" id="IPR051462">
    <property type="entry name" value="CBS_domain-containing"/>
</dbReference>
<keyword evidence="1" id="KW-0677">Repeat</keyword>
<dbReference type="PANTHER" id="PTHR48108:SF26">
    <property type="entry name" value="CBS DOMAIN-CONTAINING PROTEIN DDB_G0289609"/>
    <property type="match status" value="1"/>
</dbReference>
<dbReference type="EMBL" id="BPQI01000033">
    <property type="protein sequence ID" value="GJD55600.1"/>
    <property type="molecule type" value="Genomic_DNA"/>
</dbReference>
<keyword evidence="7" id="KW-1185">Reference proteome</keyword>
<feature type="domain" description="CBS" evidence="3">
    <location>
        <begin position="14"/>
        <end position="61"/>
    </location>
</feature>
<dbReference type="Proteomes" id="UP001055303">
    <property type="component" value="Unassembled WGS sequence"/>
</dbReference>
<evidence type="ECO:0000313" key="5">
    <source>
        <dbReference type="EMBL" id="VUF13800.1"/>
    </source>
</evidence>
<dbReference type="PANTHER" id="PTHR48108">
    <property type="entry name" value="CBS DOMAIN-CONTAINING PROTEIN CBSX2, CHLOROPLASTIC"/>
    <property type="match status" value="1"/>
</dbReference>